<sequence length="233" mass="25830">MDSGCASRRAFNHKTSPLDDIHVNYCIDDAHLRNGLRVLFAPLFALHIPPFPSLPPLTTPEAGFHVYPNSVSFFRREFMVGVGYGRRAGVSAHVSIHLRRASGEDGEVQAILAHVSGLPGNDASGAIGPYVVWSLLVMRKRLVAVRIMLNFRIRTAGTSEGTNIINWLMRPQKRQTTAGGAIFSGEILNLLGPPSFPFEYGSGGRLCDHRICRRHEEEDSQTSDVRLVWRWGV</sequence>
<dbReference type="Proteomes" id="UP000620124">
    <property type="component" value="Unassembled WGS sequence"/>
</dbReference>
<accession>A0A8H6YVP4</accession>
<organism evidence="1 2">
    <name type="scientific">Mycena venus</name>
    <dbReference type="NCBI Taxonomy" id="2733690"/>
    <lineage>
        <taxon>Eukaryota</taxon>
        <taxon>Fungi</taxon>
        <taxon>Dikarya</taxon>
        <taxon>Basidiomycota</taxon>
        <taxon>Agaricomycotina</taxon>
        <taxon>Agaricomycetes</taxon>
        <taxon>Agaricomycetidae</taxon>
        <taxon>Agaricales</taxon>
        <taxon>Marasmiineae</taxon>
        <taxon>Mycenaceae</taxon>
        <taxon>Mycena</taxon>
    </lineage>
</organism>
<evidence type="ECO:0000313" key="1">
    <source>
        <dbReference type="EMBL" id="KAF7366077.1"/>
    </source>
</evidence>
<name>A0A8H6YVP4_9AGAR</name>
<dbReference type="EMBL" id="JACAZI010000003">
    <property type="protein sequence ID" value="KAF7366077.1"/>
    <property type="molecule type" value="Genomic_DNA"/>
</dbReference>
<reference evidence="1" key="1">
    <citation type="submission" date="2020-05" db="EMBL/GenBank/DDBJ databases">
        <title>Mycena genomes resolve the evolution of fungal bioluminescence.</title>
        <authorList>
            <person name="Tsai I.J."/>
        </authorList>
    </citation>
    <scope>NUCLEOTIDE SEQUENCE</scope>
    <source>
        <strain evidence="1">CCC161011</strain>
    </source>
</reference>
<gene>
    <name evidence="1" type="ORF">MVEN_00483900</name>
</gene>
<comment type="caution">
    <text evidence="1">The sequence shown here is derived from an EMBL/GenBank/DDBJ whole genome shotgun (WGS) entry which is preliminary data.</text>
</comment>
<keyword evidence="2" id="KW-1185">Reference proteome</keyword>
<dbReference type="AlphaFoldDB" id="A0A8H6YVP4"/>
<proteinExistence type="predicted"/>
<evidence type="ECO:0000313" key="2">
    <source>
        <dbReference type="Proteomes" id="UP000620124"/>
    </source>
</evidence>
<protein>
    <submittedName>
        <fullName evidence="1">Uncharacterized protein</fullName>
    </submittedName>
</protein>